<feature type="chain" id="PRO_5044848415" description="F-box associated domain-containing protein" evidence="1">
    <location>
        <begin position="21"/>
        <end position="256"/>
    </location>
</feature>
<keyword evidence="3" id="KW-1185">Reference proteome</keyword>
<sequence>MTTCRAWSAAVVCAAWVGWGDDDHRRDCCHHRGPFRVVLVGTDNSMELTTACDYSSEACAWSETASIKHHHGCVHGDRDGMDLLASSRVFVPWRCTTLVANAHALYSMFEESDRILKYDVRNQELSVIGGVPAECRRWSPSLITDEDGGLGLAYVQESGGGTGTPDSKLCMWWRKEIEQGWEWVQRRTIDLKSWTPCYAVFIKPKVVVAFANGVDVIYNIHVKSGQMTKIADIRDSFYGVVPYLSFYTPRYFVSPR</sequence>
<dbReference type="Proteomes" id="UP001497457">
    <property type="component" value="Chromosome 8b"/>
</dbReference>
<evidence type="ECO:0000313" key="2">
    <source>
        <dbReference type="EMBL" id="CAL5089171.1"/>
    </source>
</evidence>
<evidence type="ECO:0008006" key="4">
    <source>
        <dbReference type="Google" id="ProtNLM"/>
    </source>
</evidence>
<organism evidence="2 3">
    <name type="scientific">Urochloa decumbens</name>
    <dbReference type="NCBI Taxonomy" id="240449"/>
    <lineage>
        <taxon>Eukaryota</taxon>
        <taxon>Viridiplantae</taxon>
        <taxon>Streptophyta</taxon>
        <taxon>Embryophyta</taxon>
        <taxon>Tracheophyta</taxon>
        <taxon>Spermatophyta</taxon>
        <taxon>Magnoliopsida</taxon>
        <taxon>Liliopsida</taxon>
        <taxon>Poales</taxon>
        <taxon>Poaceae</taxon>
        <taxon>PACMAD clade</taxon>
        <taxon>Panicoideae</taxon>
        <taxon>Panicodae</taxon>
        <taxon>Paniceae</taxon>
        <taxon>Melinidinae</taxon>
        <taxon>Urochloa</taxon>
    </lineage>
</organism>
<proteinExistence type="predicted"/>
<dbReference type="PANTHER" id="PTHR33186:SF15">
    <property type="entry name" value="OS06G0249850 PROTEIN"/>
    <property type="match status" value="1"/>
</dbReference>
<reference evidence="2" key="1">
    <citation type="submission" date="2024-10" db="EMBL/GenBank/DDBJ databases">
        <authorList>
            <person name="Ryan C."/>
        </authorList>
    </citation>
    <scope>NUCLEOTIDE SEQUENCE [LARGE SCALE GENOMIC DNA]</scope>
</reference>
<evidence type="ECO:0000256" key="1">
    <source>
        <dbReference type="SAM" id="SignalP"/>
    </source>
</evidence>
<dbReference type="EMBL" id="OZ075118">
    <property type="protein sequence ID" value="CAL5089171.1"/>
    <property type="molecule type" value="Genomic_DNA"/>
</dbReference>
<name>A0ABC9G8P7_9POAL</name>
<protein>
    <recommendedName>
        <fullName evidence="4">F-box associated domain-containing protein</fullName>
    </recommendedName>
</protein>
<dbReference type="PANTHER" id="PTHR33186">
    <property type="entry name" value="OS10G0136150 PROTEIN-RELATED"/>
    <property type="match status" value="1"/>
</dbReference>
<accession>A0ABC9G8P7</accession>
<gene>
    <name evidence="2" type="ORF">URODEC1_LOCUS113209</name>
</gene>
<keyword evidence="1" id="KW-0732">Signal</keyword>
<dbReference type="AlphaFoldDB" id="A0ABC9G8P7"/>
<feature type="signal peptide" evidence="1">
    <location>
        <begin position="1"/>
        <end position="20"/>
    </location>
</feature>
<evidence type="ECO:0000313" key="3">
    <source>
        <dbReference type="Proteomes" id="UP001497457"/>
    </source>
</evidence>